<dbReference type="InterPro" id="IPR031303">
    <property type="entry name" value="C5_meth_CS"/>
</dbReference>
<organism evidence="9 10">
    <name type="scientific">Methylocystis bryophila</name>
    <dbReference type="NCBI Taxonomy" id="655015"/>
    <lineage>
        <taxon>Bacteria</taxon>
        <taxon>Pseudomonadati</taxon>
        <taxon>Pseudomonadota</taxon>
        <taxon>Alphaproteobacteria</taxon>
        <taxon>Hyphomicrobiales</taxon>
        <taxon>Methylocystaceae</taxon>
        <taxon>Methylocystis</taxon>
    </lineage>
</organism>
<dbReference type="STRING" id="655015.B1812_16790"/>
<feature type="active site" evidence="7">
    <location>
        <position position="95"/>
    </location>
</feature>
<evidence type="ECO:0000256" key="8">
    <source>
        <dbReference type="RuleBase" id="RU000416"/>
    </source>
</evidence>
<dbReference type="KEGG" id="mbry:B1812_16790"/>
<dbReference type="PROSITE" id="PS51679">
    <property type="entry name" value="SAM_MT_C5"/>
    <property type="match status" value="1"/>
</dbReference>
<evidence type="ECO:0000256" key="6">
    <source>
        <dbReference type="ARBA" id="ARBA00047422"/>
    </source>
</evidence>
<gene>
    <name evidence="9" type="ORF">B1812_16790</name>
</gene>
<dbReference type="PANTHER" id="PTHR10629:SF52">
    <property type="entry name" value="DNA (CYTOSINE-5)-METHYLTRANSFERASE 1"/>
    <property type="match status" value="1"/>
</dbReference>
<evidence type="ECO:0000313" key="10">
    <source>
        <dbReference type="Proteomes" id="UP000193978"/>
    </source>
</evidence>
<dbReference type="GO" id="GO:0003886">
    <property type="term" value="F:DNA (cytosine-5-)-methyltransferase activity"/>
    <property type="evidence" value="ECO:0007669"/>
    <property type="project" value="UniProtKB-EC"/>
</dbReference>
<dbReference type="PROSITE" id="PS00095">
    <property type="entry name" value="C5_MTASE_2"/>
    <property type="match status" value="1"/>
</dbReference>
<dbReference type="GO" id="GO:0003677">
    <property type="term" value="F:DNA binding"/>
    <property type="evidence" value="ECO:0007669"/>
    <property type="project" value="TreeGrafter"/>
</dbReference>
<keyword evidence="3 7" id="KW-0808">Transferase</keyword>
<dbReference type="NCBIfam" id="TIGR00675">
    <property type="entry name" value="dcm"/>
    <property type="match status" value="1"/>
</dbReference>
<dbReference type="PANTHER" id="PTHR10629">
    <property type="entry name" value="CYTOSINE-SPECIFIC METHYLTRANSFERASE"/>
    <property type="match status" value="1"/>
</dbReference>
<dbReference type="Gene3D" id="3.90.120.10">
    <property type="entry name" value="DNA Methylase, subunit A, domain 2"/>
    <property type="match status" value="1"/>
</dbReference>
<comment type="similarity">
    <text evidence="7 8">Belongs to the class I-like SAM-binding methyltransferase superfamily. C5-methyltransferase family.</text>
</comment>
<keyword evidence="5" id="KW-0680">Restriction system</keyword>
<evidence type="ECO:0000256" key="4">
    <source>
        <dbReference type="ARBA" id="ARBA00022691"/>
    </source>
</evidence>
<dbReference type="InterPro" id="IPR001525">
    <property type="entry name" value="C5_MeTfrase"/>
</dbReference>
<dbReference type="EC" id="2.1.1.37" evidence="1"/>
<keyword evidence="2 7" id="KW-0489">Methyltransferase</keyword>
<dbReference type="GO" id="GO:0044027">
    <property type="term" value="P:negative regulation of gene expression via chromosomal CpG island methylation"/>
    <property type="evidence" value="ECO:0007669"/>
    <property type="project" value="TreeGrafter"/>
</dbReference>
<dbReference type="GO" id="GO:0009307">
    <property type="term" value="P:DNA restriction-modification system"/>
    <property type="evidence" value="ECO:0007669"/>
    <property type="project" value="UniProtKB-KW"/>
</dbReference>
<dbReference type="GO" id="GO:0032259">
    <property type="term" value="P:methylation"/>
    <property type="evidence" value="ECO:0007669"/>
    <property type="project" value="UniProtKB-KW"/>
</dbReference>
<dbReference type="AlphaFoldDB" id="A0A1W6MY55"/>
<evidence type="ECO:0000256" key="5">
    <source>
        <dbReference type="ARBA" id="ARBA00022747"/>
    </source>
</evidence>
<sequence length="454" mass="49091">MGTGKSGGDGSAPGSGGPSVLDLFSGAGGIASGFADAGYRVVGGIDNFQSAIATFEANIPGARGMMRDLRVSDFSDVREFVGASGIDVIVGGPSCQGFSTSGGLSRASGRDQDDPRNLLFINYLDLVEELRPSWIVFENVPGLLLYNQGRVALEIVRAFREIGYTVVPMILLAADFGVPQLRRRLVFVGNRTNADIAFPAATHGNADLWRNYALPFAHLSRIGHGAGDEVLPHVSFGEACSDLPPVDEGQELDGVKYPSKAATAYQREMRKGSRLVRQHAAADLAAIDRFAAQTLKAGQNWRNLPIEQLPDRFRKIRPYDATTILRRLQNDAPAYTITTKFNEGTTGAFIHPDQARTLTLREAARLQSFPDRFVFSGSQAQIRQQIGNAVPPLLARALAEAILPLVLRDVRGRAGEALRDVVIIENKVGDADILKLRAPRKVRDDSLIPFDDAA</sequence>
<evidence type="ECO:0000256" key="7">
    <source>
        <dbReference type="PROSITE-ProRule" id="PRU01016"/>
    </source>
</evidence>
<evidence type="ECO:0000256" key="1">
    <source>
        <dbReference type="ARBA" id="ARBA00011975"/>
    </source>
</evidence>
<dbReference type="Pfam" id="PF00145">
    <property type="entry name" value="DNA_methylase"/>
    <property type="match status" value="1"/>
</dbReference>
<evidence type="ECO:0000256" key="2">
    <source>
        <dbReference type="ARBA" id="ARBA00022603"/>
    </source>
</evidence>
<dbReference type="InterPro" id="IPR029063">
    <property type="entry name" value="SAM-dependent_MTases_sf"/>
</dbReference>
<dbReference type="Proteomes" id="UP000193978">
    <property type="component" value="Chromosome"/>
</dbReference>
<dbReference type="SUPFAM" id="SSF53335">
    <property type="entry name" value="S-adenosyl-L-methionine-dependent methyltransferases"/>
    <property type="match status" value="1"/>
</dbReference>
<keyword evidence="4 7" id="KW-0949">S-adenosyl-L-methionine</keyword>
<comment type="catalytic activity">
    <reaction evidence="6">
        <text>a 2'-deoxycytidine in DNA + S-adenosyl-L-methionine = a 5-methyl-2'-deoxycytidine in DNA + S-adenosyl-L-homocysteine + H(+)</text>
        <dbReference type="Rhea" id="RHEA:13681"/>
        <dbReference type="Rhea" id="RHEA-COMP:11369"/>
        <dbReference type="Rhea" id="RHEA-COMP:11370"/>
        <dbReference type="ChEBI" id="CHEBI:15378"/>
        <dbReference type="ChEBI" id="CHEBI:57856"/>
        <dbReference type="ChEBI" id="CHEBI:59789"/>
        <dbReference type="ChEBI" id="CHEBI:85452"/>
        <dbReference type="ChEBI" id="CHEBI:85454"/>
        <dbReference type="EC" id="2.1.1.37"/>
    </reaction>
</comment>
<dbReference type="PRINTS" id="PR00105">
    <property type="entry name" value="C5METTRFRASE"/>
</dbReference>
<dbReference type="OrthoDB" id="9813719at2"/>
<dbReference type="InterPro" id="IPR050390">
    <property type="entry name" value="C5-Methyltransferase"/>
</dbReference>
<dbReference type="EMBL" id="CP019948">
    <property type="protein sequence ID" value="ARN82466.1"/>
    <property type="molecule type" value="Genomic_DNA"/>
</dbReference>
<proteinExistence type="inferred from homology"/>
<dbReference type="Gene3D" id="3.40.50.150">
    <property type="entry name" value="Vaccinia Virus protein VP39"/>
    <property type="match status" value="1"/>
</dbReference>
<dbReference type="REBASE" id="202508">
    <property type="entry name" value="M.MbrS285ORF16790P"/>
</dbReference>
<dbReference type="RefSeq" id="WP_085772595.1">
    <property type="nucleotide sequence ID" value="NZ_AP027149.1"/>
</dbReference>
<evidence type="ECO:0000313" key="9">
    <source>
        <dbReference type="EMBL" id="ARN82466.1"/>
    </source>
</evidence>
<reference evidence="9 10" key="1">
    <citation type="submission" date="2017-02" db="EMBL/GenBank/DDBJ databases">
        <authorList>
            <person name="Peterson S.W."/>
        </authorList>
    </citation>
    <scope>NUCLEOTIDE SEQUENCE [LARGE SCALE GENOMIC DNA]</scope>
    <source>
        <strain evidence="9 10">S285</strain>
    </source>
</reference>
<protein>
    <recommendedName>
        <fullName evidence="1">DNA (cytosine-5-)-methyltransferase</fullName>
        <ecNumber evidence="1">2.1.1.37</ecNumber>
    </recommendedName>
</protein>
<name>A0A1W6MY55_9HYPH</name>
<accession>A0A1W6MY55</accession>
<evidence type="ECO:0000256" key="3">
    <source>
        <dbReference type="ARBA" id="ARBA00022679"/>
    </source>
</evidence>
<keyword evidence="10" id="KW-1185">Reference proteome</keyword>